<sequence length="92" mass="10387">MIGCKLTFLFLGSEVSRALMHRGIKGNNGRNEGNHYLSVTLASAWDISLGFMHILIENIIMGGMGKQRDYRQLRINTQKYILAFGRMLNNGL</sequence>
<reference evidence="2" key="1">
    <citation type="journal article" date="2016" name="Nature">
        <title>Genome evolution in the allotetraploid frog Xenopus laevis.</title>
        <authorList>
            <person name="Session A.M."/>
            <person name="Uno Y."/>
            <person name="Kwon T."/>
            <person name="Chapman J.A."/>
            <person name="Toyoda A."/>
            <person name="Takahashi S."/>
            <person name="Fukui A."/>
            <person name="Hikosaka A."/>
            <person name="Suzuki A."/>
            <person name="Kondo M."/>
            <person name="van Heeringen S.J."/>
            <person name="Quigley I."/>
            <person name="Heinz S."/>
            <person name="Ogino H."/>
            <person name="Ochi H."/>
            <person name="Hellsten U."/>
            <person name="Lyons J.B."/>
            <person name="Simakov O."/>
            <person name="Putnam N."/>
            <person name="Stites J."/>
            <person name="Kuroki Y."/>
            <person name="Tanaka T."/>
            <person name="Michiue T."/>
            <person name="Watanabe M."/>
            <person name="Bogdanovic O."/>
            <person name="Lister R."/>
            <person name="Georgiou G."/>
            <person name="Paranjpe S.S."/>
            <person name="van Kruijsbergen I."/>
            <person name="Shu S."/>
            <person name="Carlson J."/>
            <person name="Kinoshita T."/>
            <person name="Ohta Y."/>
            <person name="Mawaribuchi S."/>
            <person name="Jenkins J."/>
            <person name="Grimwood J."/>
            <person name="Schmutz J."/>
            <person name="Mitros T."/>
            <person name="Mozaffari S.V."/>
            <person name="Suzuki Y."/>
            <person name="Haramoto Y."/>
            <person name="Yamamoto T.S."/>
            <person name="Takagi C."/>
            <person name="Heald R."/>
            <person name="Miller K."/>
            <person name="Haudenschild C."/>
            <person name="Kitzman J."/>
            <person name="Nakayama T."/>
            <person name="Izutsu Y."/>
            <person name="Robert J."/>
            <person name="Fortriede J."/>
            <person name="Burns K."/>
            <person name="Lotay V."/>
            <person name="Karimi K."/>
            <person name="Yasuoka Y."/>
            <person name="Dichmann D.S."/>
            <person name="Flajnik M.F."/>
            <person name="Houston D.W."/>
            <person name="Shendure J."/>
            <person name="DuPasquier L."/>
            <person name="Vize P.D."/>
            <person name="Zorn A.M."/>
            <person name="Ito M."/>
            <person name="Marcotte E.M."/>
            <person name="Wallingford J.B."/>
            <person name="Ito Y."/>
            <person name="Asashima M."/>
            <person name="Ueno N."/>
            <person name="Matsuda Y."/>
            <person name="Veenstra G.J."/>
            <person name="Fujiyama A."/>
            <person name="Harland R.M."/>
            <person name="Taira M."/>
            <person name="Rokhsar D.S."/>
        </authorList>
    </citation>
    <scope>NUCLEOTIDE SEQUENCE [LARGE SCALE GENOMIC DNA]</scope>
    <source>
        <strain evidence="2">J</strain>
    </source>
</reference>
<organism evidence="1 2">
    <name type="scientific">Xenopus laevis</name>
    <name type="common">African clawed frog</name>
    <dbReference type="NCBI Taxonomy" id="8355"/>
    <lineage>
        <taxon>Eukaryota</taxon>
        <taxon>Metazoa</taxon>
        <taxon>Chordata</taxon>
        <taxon>Craniata</taxon>
        <taxon>Vertebrata</taxon>
        <taxon>Euteleostomi</taxon>
        <taxon>Amphibia</taxon>
        <taxon>Batrachia</taxon>
        <taxon>Anura</taxon>
        <taxon>Pipoidea</taxon>
        <taxon>Pipidae</taxon>
        <taxon>Xenopodinae</taxon>
        <taxon>Xenopus</taxon>
        <taxon>Xenopus</taxon>
    </lineage>
</organism>
<gene>
    <name evidence="1" type="ORF">XELAEV_18031811mg</name>
</gene>
<dbReference type="Proteomes" id="UP000694892">
    <property type="component" value="Chromosome 6L"/>
</dbReference>
<proteinExistence type="predicted"/>
<protein>
    <submittedName>
        <fullName evidence="1">Uncharacterized protein</fullName>
    </submittedName>
</protein>
<dbReference type="AlphaFoldDB" id="A0A974HG08"/>
<evidence type="ECO:0000313" key="2">
    <source>
        <dbReference type="Proteomes" id="UP000694892"/>
    </source>
</evidence>
<accession>A0A974HG08</accession>
<evidence type="ECO:0000313" key="1">
    <source>
        <dbReference type="EMBL" id="OCT76607.1"/>
    </source>
</evidence>
<name>A0A974HG08_XENLA</name>
<dbReference type="EMBL" id="CM004476">
    <property type="protein sequence ID" value="OCT76607.1"/>
    <property type="molecule type" value="Genomic_DNA"/>
</dbReference>